<name>A0A182YSN1_ANOST</name>
<dbReference type="AlphaFoldDB" id="A0A182YSN1"/>
<keyword evidence="1" id="KW-0325">Glycoprotein</keyword>
<evidence type="ECO:0000313" key="3">
    <source>
        <dbReference type="EnsemblMetazoa" id="ASTEI11467-PA"/>
    </source>
</evidence>
<dbReference type="InterPro" id="IPR002018">
    <property type="entry name" value="CarbesteraseB"/>
</dbReference>
<dbReference type="InterPro" id="IPR029058">
    <property type="entry name" value="AB_hydrolase_fold"/>
</dbReference>
<evidence type="ECO:0000313" key="4">
    <source>
        <dbReference type="Proteomes" id="UP000076408"/>
    </source>
</evidence>
<keyword evidence="4" id="KW-1185">Reference proteome</keyword>
<proteinExistence type="predicted"/>
<reference evidence="4" key="1">
    <citation type="journal article" date="2014" name="Genome Biol.">
        <title>Genome analysis of a major urban malaria vector mosquito, Anopheles stephensi.</title>
        <authorList>
            <person name="Jiang X."/>
            <person name="Peery A."/>
            <person name="Hall A.B."/>
            <person name="Sharma A."/>
            <person name="Chen X.G."/>
            <person name="Waterhouse R.M."/>
            <person name="Komissarov A."/>
            <person name="Riehle M.M."/>
            <person name="Shouche Y."/>
            <person name="Sharakhova M.V."/>
            <person name="Lawson D."/>
            <person name="Pakpour N."/>
            <person name="Arensburger P."/>
            <person name="Davidson V.L."/>
            <person name="Eiglmeier K."/>
            <person name="Emrich S."/>
            <person name="George P."/>
            <person name="Kennedy R.C."/>
            <person name="Mane S.P."/>
            <person name="Maslen G."/>
            <person name="Oringanje C."/>
            <person name="Qi Y."/>
            <person name="Settlage R."/>
            <person name="Tojo M."/>
            <person name="Tubio J.M."/>
            <person name="Unger M.F."/>
            <person name="Wang B."/>
            <person name="Vernick K.D."/>
            <person name="Ribeiro J.M."/>
            <person name="James A.A."/>
            <person name="Michel K."/>
            <person name="Riehle M.A."/>
            <person name="Luckhart S."/>
            <person name="Sharakhov I.V."/>
            <person name="Tu Z."/>
        </authorList>
    </citation>
    <scope>NUCLEOTIDE SEQUENCE [LARGE SCALE GENOMIC DNA]</scope>
    <source>
        <strain evidence="4">Indian</strain>
    </source>
</reference>
<feature type="domain" description="Carboxylesterase type B" evidence="2">
    <location>
        <begin position="39"/>
        <end position="209"/>
    </location>
</feature>
<dbReference type="OMA" id="CVWRAMM"/>
<dbReference type="VEuPathDB" id="VectorBase:ASTEI11467"/>
<dbReference type="STRING" id="30069.A0A182YSN1"/>
<accession>A0A182YSN1</accession>
<dbReference type="Pfam" id="PF00135">
    <property type="entry name" value="COesterase"/>
    <property type="match status" value="1"/>
</dbReference>
<evidence type="ECO:0000256" key="1">
    <source>
        <dbReference type="ARBA" id="ARBA00023180"/>
    </source>
</evidence>
<dbReference type="Gene3D" id="3.40.50.1820">
    <property type="entry name" value="alpha/beta hydrolase"/>
    <property type="match status" value="1"/>
</dbReference>
<evidence type="ECO:0000259" key="2">
    <source>
        <dbReference type="Pfam" id="PF00135"/>
    </source>
</evidence>
<dbReference type="VEuPathDB" id="VectorBase:ASTE003780"/>
<organism evidence="3 4">
    <name type="scientific">Anopheles stephensi</name>
    <name type="common">Indo-Pakistan malaria mosquito</name>
    <dbReference type="NCBI Taxonomy" id="30069"/>
    <lineage>
        <taxon>Eukaryota</taxon>
        <taxon>Metazoa</taxon>
        <taxon>Ecdysozoa</taxon>
        <taxon>Arthropoda</taxon>
        <taxon>Hexapoda</taxon>
        <taxon>Insecta</taxon>
        <taxon>Pterygota</taxon>
        <taxon>Neoptera</taxon>
        <taxon>Endopterygota</taxon>
        <taxon>Diptera</taxon>
        <taxon>Nematocera</taxon>
        <taxon>Culicoidea</taxon>
        <taxon>Culicidae</taxon>
        <taxon>Anophelinae</taxon>
        <taxon>Anopheles</taxon>
    </lineage>
</organism>
<reference evidence="3" key="2">
    <citation type="submission" date="2020-05" db="UniProtKB">
        <authorList>
            <consortium name="EnsemblMetazoa"/>
        </authorList>
    </citation>
    <scope>IDENTIFICATION</scope>
    <source>
        <strain evidence="3">Indian</strain>
    </source>
</reference>
<sequence length="209" mass="23493">MVDWANLWQFVLAVARLGRGVIAFVAHHLHVRLLPPRDCPRVTVRQGQLLGVQARLPNGARYYYFKGVPYAEPPVGKLRFKAPIPLERFRRPVLKCYAERSDFIQLDFFSGFVFGSERGLYLNVYSPQLPTDGENKTEKPHDTVGRLPVMVFLHGGGFACGSGSSLFYNPEYFLQRGVLVVTVNYRLGPFGFLYLPEAGVEGNAGLKDQ</sequence>
<dbReference type="Proteomes" id="UP000076408">
    <property type="component" value="Unassembled WGS sequence"/>
</dbReference>
<dbReference type="PANTHER" id="PTHR11559">
    <property type="entry name" value="CARBOXYLESTERASE"/>
    <property type="match status" value="1"/>
</dbReference>
<protein>
    <submittedName>
        <fullName evidence="3">COesterase domain-containing protein</fullName>
    </submittedName>
</protein>
<dbReference type="EnsemblMetazoa" id="ASTEI11467-RA">
    <property type="protein sequence ID" value="ASTEI11467-PA"/>
    <property type="gene ID" value="ASTEI11467"/>
</dbReference>
<dbReference type="SUPFAM" id="SSF53474">
    <property type="entry name" value="alpha/beta-Hydrolases"/>
    <property type="match status" value="1"/>
</dbReference>
<dbReference type="VEuPathDB" id="VectorBase:ASTEI20_038928"/>
<dbReference type="InterPro" id="IPR050309">
    <property type="entry name" value="Type-B_Carboxylest/Lipase"/>
</dbReference>